<dbReference type="AlphaFoldDB" id="A0AAV2N9F9"/>
<evidence type="ECO:0000313" key="3">
    <source>
        <dbReference type="Proteomes" id="UP001497644"/>
    </source>
</evidence>
<dbReference type="Proteomes" id="UP001497644">
    <property type="component" value="Chromosome 11"/>
</dbReference>
<evidence type="ECO:0000256" key="1">
    <source>
        <dbReference type="SAM" id="MobiDB-lite"/>
    </source>
</evidence>
<reference evidence="2" key="1">
    <citation type="submission" date="2024-04" db="EMBL/GenBank/DDBJ databases">
        <authorList>
            <consortium name="Molecular Ecology Group"/>
        </authorList>
    </citation>
    <scope>NUCLEOTIDE SEQUENCE</scope>
</reference>
<evidence type="ECO:0000313" key="2">
    <source>
        <dbReference type="EMBL" id="CAL1676176.1"/>
    </source>
</evidence>
<keyword evidence="3" id="KW-1185">Reference proteome</keyword>
<proteinExistence type="predicted"/>
<protein>
    <submittedName>
        <fullName evidence="2">Uncharacterized protein</fullName>
    </submittedName>
</protein>
<name>A0AAV2N9F9_9HYME</name>
<dbReference type="EMBL" id="OZ034834">
    <property type="protein sequence ID" value="CAL1676176.1"/>
    <property type="molecule type" value="Genomic_DNA"/>
</dbReference>
<organism evidence="2 3">
    <name type="scientific">Lasius platythorax</name>
    <dbReference type="NCBI Taxonomy" id="488582"/>
    <lineage>
        <taxon>Eukaryota</taxon>
        <taxon>Metazoa</taxon>
        <taxon>Ecdysozoa</taxon>
        <taxon>Arthropoda</taxon>
        <taxon>Hexapoda</taxon>
        <taxon>Insecta</taxon>
        <taxon>Pterygota</taxon>
        <taxon>Neoptera</taxon>
        <taxon>Endopterygota</taxon>
        <taxon>Hymenoptera</taxon>
        <taxon>Apocrita</taxon>
        <taxon>Aculeata</taxon>
        <taxon>Formicoidea</taxon>
        <taxon>Formicidae</taxon>
        <taxon>Formicinae</taxon>
        <taxon>Lasius</taxon>
        <taxon>Lasius</taxon>
    </lineage>
</organism>
<feature type="region of interest" description="Disordered" evidence="1">
    <location>
        <begin position="68"/>
        <end position="89"/>
    </location>
</feature>
<gene>
    <name evidence="2" type="ORF">LPLAT_LOCUS2413</name>
</gene>
<feature type="compositionally biased region" description="Basic and acidic residues" evidence="1">
    <location>
        <begin position="74"/>
        <end position="89"/>
    </location>
</feature>
<accession>A0AAV2N9F9</accession>
<sequence>MQMAIHRVICGALNIHCNSVIRWIILPRAISNNDEGRLRFGLQSRSSIVNISYRDGVIVGHTGCLPGNNGELNKSIDKSTRPRKAERTA</sequence>